<protein>
    <submittedName>
        <fullName evidence="1">Uncharacterized protein</fullName>
    </submittedName>
</protein>
<sequence>MKDSGLVAATVGSARLRWDLRDGRGRFCYDDITAAVPRSTQRRDLRGDHDSGICATNMADFAWRLLMNYSSHGMEWNGSMSQLRQ</sequence>
<accession>A0A8J5WVK3</accession>
<keyword evidence="2" id="KW-1185">Reference proteome</keyword>
<dbReference type="EMBL" id="JAAALK010000079">
    <property type="protein sequence ID" value="KAG8096291.1"/>
    <property type="molecule type" value="Genomic_DNA"/>
</dbReference>
<organism evidence="1 2">
    <name type="scientific">Zizania palustris</name>
    <name type="common">Northern wild rice</name>
    <dbReference type="NCBI Taxonomy" id="103762"/>
    <lineage>
        <taxon>Eukaryota</taxon>
        <taxon>Viridiplantae</taxon>
        <taxon>Streptophyta</taxon>
        <taxon>Embryophyta</taxon>
        <taxon>Tracheophyta</taxon>
        <taxon>Spermatophyta</taxon>
        <taxon>Magnoliopsida</taxon>
        <taxon>Liliopsida</taxon>
        <taxon>Poales</taxon>
        <taxon>Poaceae</taxon>
        <taxon>BOP clade</taxon>
        <taxon>Oryzoideae</taxon>
        <taxon>Oryzeae</taxon>
        <taxon>Zizaniinae</taxon>
        <taxon>Zizania</taxon>
    </lineage>
</organism>
<gene>
    <name evidence="1" type="ORF">GUJ93_ZPchr0013g36673</name>
</gene>
<dbReference type="Proteomes" id="UP000729402">
    <property type="component" value="Unassembled WGS sequence"/>
</dbReference>
<evidence type="ECO:0000313" key="2">
    <source>
        <dbReference type="Proteomes" id="UP000729402"/>
    </source>
</evidence>
<proteinExistence type="predicted"/>
<reference evidence="1" key="1">
    <citation type="journal article" date="2021" name="bioRxiv">
        <title>Whole Genome Assembly and Annotation of Northern Wild Rice, Zizania palustris L., Supports a Whole Genome Duplication in the Zizania Genus.</title>
        <authorList>
            <person name="Haas M."/>
            <person name="Kono T."/>
            <person name="Macchietto M."/>
            <person name="Millas R."/>
            <person name="McGilp L."/>
            <person name="Shao M."/>
            <person name="Duquette J."/>
            <person name="Hirsch C.N."/>
            <person name="Kimball J."/>
        </authorList>
    </citation>
    <scope>NUCLEOTIDE SEQUENCE</scope>
    <source>
        <tissue evidence="1">Fresh leaf tissue</tissue>
    </source>
</reference>
<comment type="caution">
    <text evidence="1">The sequence shown here is derived from an EMBL/GenBank/DDBJ whole genome shotgun (WGS) entry which is preliminary data.</text>
</comment>
<reference evidence="1" key="2">
    <citation type="submission" date="2021-02" db="EMBL/GenBank/DDBJ databases">
        <authorList>
            <person name="Kimball J.A."/>
            <person name="Haas M.W."/>
            <person name="Macchietto M."/>
            <person name="Kono T."/>
            <person name="Duquette J."/>
            <person name="Shao M."/>
        </authorList>
    </citation>
    <scope>NUCLEOTIDE SEQUENCE</scope>
    <source>
        <tissue evidence="1">Fresh leaf tissue</tissue>
    </source>
</reference>
<dbReference type="AlphaFoldDB" id="A0A8J5WVK3"/>
<name>A0A8J5WVK3_ZIZPA</name>
<evidence type="ECO:0000313" key="1">
    <source>
        <dbReference type="EMBL" id="KAG8096291.1"/>
    </source>
</evidence>